<feature type="domain" description="N-acetyltransferase" evidence="1">
    <location>
        <begin position="16"/>
        <end position="180"/>
    </location>
</feature>
<dbReference type="Gene3D" id="3.40.630.30">
    <property type="match status" value="1"/>
</dbReference>
<evidence type="ECO:0000259" key="1">
    <source>
        <dbReference type="PROSITE" id="PS51186"/>
    </source>
</evidence>
<organism evidence="2 3">
    <name type="scientific">Myceligenerans indicum</name>
    <dbReference type="NCBI Taxonomy" id="2593663"/>
    <lineage>
        <taxon>Bacteria</taxon>
        <taxon>Bacillati</taxon>
        <taxon>Actinomycetota</taxon>
        <taxon>Actinomycetes</taxon>
        <taxon>Micrococcales</taxon>
        <taxon>Promicromonosporaceae</taxon>
        <taxon>Myceligenerans</taxon>
    </lineage>
</organism>
<dbReference type="PROSITE" id="PS51186">
    <property type="entry name" value="GNAT"/>
    <property type="match status" value="1"/>
</dbReference>
<dbReference type="Proteomes" id="UP000675409">
    <property type="component" value="Unassembled WGS sequence"/>
</dbReference>
<sequence>MSAPLEVPRLSVGERFVLRAWELTDLPLVEEASRDEYIPLISTVPSPYSRVAGEAFVRRQWGRVSAGSGYPFVIARAEDQHPVGAIGLWLRDLDEGRAWIGYWLAPSGRGHGAATESLRVVARWAVEDLHIPRLQLCVEPWNVASQRTAERAGFQREGLLRGWQQVGAERRDMLLYAMLDVDLPPAEAG</sequence>
<dbReference type="EMBL" id="JABBYC010000035">
    <property type="protein sequence ID" value="MBL0887784.1"/>
    <property type="molecule type" value="Genomic_DNA"/>
</dbReference>
<dbReference type="InterPro" id="IPR000182">
    <property type="entry name" value="GNAT_dom"/>
</dbReference>
<dbReference type="CDD" id="cd04301">
    <property type="entry name" value="NAT_SF"/>
    <property type="match status" value="1"/>
</dbReference>
<dbReference type="InterPro" id="IPR051908">
    <property type="entry name" value="Ribosomal_N-acetyltransferase"/>
</dbReference>
<evidence type="ECO:0000313" key="2">
    <source>
        <dbReference type="EMBL" id="MBL0887784.1"/>
    </source>
</evidence>
<gene>
    <name evidence="2" type="ORF">HGK34_16105</name>
</gene>
<proteinExistence type="predicted"/>
<comment type="caution">
    <text evidence="2">The sequence shown here is derived from an EMBL/GenBank/DDBJ whole genome shotgun (WGS) entry which is preliminary data.</text>
</comment>
<name>A0ABS1LP43_9MICO</name>
<dbReference type="PANTHER" id="PTHR43441">
    <property type="entry name" value="RIBOSOMAL-PROTEIN-SERINE ACETYLTRANSFERASE"/>
    <property type="match status" value="1"/>
</dbReference>
<dbReference type="InterPro" id="IPR016181">
    <property type="entry name" value="Acyl_CoA_acyltransferase"/>
</dbReference>
<keyword evidence="3" id="KW-1185">Reference proteome</keyword>
<reference evidence="2 3" key="1">
    <citation type="journal article" date="2021" name="Arch. Microbiol.">
        <title>Myceligenerans indicum sp. nov., an actinobacterium isolated from mangrove sediment of Sundarbans, India.</title>
        <authorList>
            <person name="Asha K."/>
            <person name="Bhadury P."/>
        </authorList>
    </citation>
    <scope>NUCLEOTIDE SEQUENCE [LARGE SCALE GENOMIC DNA]</scope>
    <source>
        <strain evidence="2 3">I2</strain>
    </source>
</reference>
<evidence type="ECO:0000313" key="3">
    <source>
        <dbReference type="Proteomes" id="UP000675409"/>
    </source>
</evidence>
<dbReference type="RefSeq" id="WP_201849264.1">
    <property type="nucleotide sequence ID" value="NZ_JABBYC010000035.1"/>
</dbReference>
<accession>A0ABS1LP43</accession>
<dbReference type="Pfam" id="PF13302">
    <property type="entry name" value="Acetyltransf_3"/>
    <property type="match status" value="1"/>
</dbReference>
<dbReference type="PANTHER" id="PTHR43441:SF10">
    <property type="entry name" value="ACETYLTRANSFERASE"/>
    <property type="match status" value="1"/>
</dbReference>
<protein>
    <submittedName>
        <fullName evidence="2">GNAT family N-acetyltransferase</fullName>
    </submittedName>
</protein>
<dbReference type="SUPFAM" id="SSF55729">
    <property type="entry name" value="Acyl-CoA N-acyltransferases (Nat)"/>
    <property type="match status" value="1"/>
</dbReference>